<dbReference type="PIRSF" id="PIRSF006060">
    <property type="entry name" value="AA_transporter"/>
    <property type="match status" value="1"/>
</dbReference>
<comment type="subcellular location">
    <subcellularLocation>
        <location evidence="1">Membrane</location>
        <topology evidence="1">Multi-pass membrane protein</topology>
    </subcellularLocation>
</comment>
<feature type="transmembrane region" description="Helical" evidence="6">
    <location>
        <begin position="396"/>
        <end position="418"/>
    </location>
</feature>
<comment type="caution">
    <text evidence="7">The sequence shown here is derived from an EMBL/GenBank/DDBJ whole genome shotgun (WGS) entry which is preliminary data.</text>
</comment>
<sequence>MAAPGNVEHNSEDVKVLHSMGYAQELARRMSGFSNFAISFSIICILAGGITSFPLAMATGAGFEATIGWVIGGLFALVVAASLGQIGSAYPTAGGLYHWSSILGGRGWGWATAWINLLGLIFVVASVNVGVFLLFRDLVWAGVFGHDVSQWGYQEQVIGVALITLTQALFNHFGIRITTALTDFSGYLILVVAVVLTAMFLIWGASWDFSRLTTFVNNTGEAGGGYVPEARTALVAFLIGLLYPLYTITGFDASAHTSEETHNARVAVPRGMIHSVLWSLVFGFVMAVSFILASPDLAATAKDGANAWFNLFNNLPAPGWLKDIIAIAIVLANYICALAGLTSTSRMIFAFARDGGLPGSSMWKSVSPTWRTPVPAIWLGAVLSVAATLYSPAFAALAAGCALFLYVSYAMPVAAGFLAEGKTWTEFGPFRLGVWSKPFAGITVLGVLILMYAGIQPPFDILINYAIGLLILLVVLWFGIERRRFQGPPIGDEVAKRAAEIAAAERAVGETAGGH</sequence>
<protein>
    <submittedName>
        <fullName evidence="7">Amino acid permease</fullName>
    </submittedName>
</protein>
<dbReference type="GO" id="GO:0016020">
    <property type="term" value="C:membrane"/>
    <property type="evidence" value="ECO:0007669"/>
    <property type="project" value="UniProtKB-SubCell"/>
</dbReference>
<dbReference type="STRING" id="1566387.QV13_06560"/>
<feature type="transmembrane region" description="Helical" evidence="6">
    <location>
        <begin position="461"/>
        <end position="480"/>
    </location>
</feature>
<feature type="transmembrane region" description="Helical" evidence="6">
    <location>
        <begin position="36"/>
        <end position="55"/>
    </location>
</feature>
<evidence type="ECO:0000256" key="2">
    <source>
        <dbReference type="ARBA" id="ARBA00022448"/>
    </source>
</evidence>
<evidence type="ECO:0000313" key="7">
    <source>
        <dbReference type="EMBL" id="OCX22210.1"/>
    </source>
</evidence>
<gene>
    <name evidence="7" type="ORF">QV13_06560</name>
</gene>
<dbReference type="Proteomes" id="UP000094412">
    <property type="component" value="Unassembled WGS sequence"/>
</dbReference>
<dbReference type="AlphaFoldDB" id="A0A1C2E5B8"/>
<dbReference type="RefSeq" id="WP_024926903.1">
    <property type="nucleotide sequence ID" value="NZ_MDEO01000027.1"/>
</dbReference>
<dbReference type="GO" id="GO:0022857">
    <property type="term" value="F:transmembrane transporter activity"/>
    <property type="evidence" value="ECO:0007669"/>
    <property type="project" value="InterPro"/>
</dbReference>
<evidence type="ECO:0000256" key="3">
    <source>
        <dbReference type="ARBA" id="ARBA00022692"/>
    </source>
</evidence>
<keyword evidence="3 6" id="KW-0812">Transmembrane</keyword>
<feature type="transmembrane region" description="Helical" evidence="6">
    <location>
        <begin position="111"/>
        <end position="136"/>
    </location>
</feature>
<feature type="transmembrane region" description="Helical" evidence="6">
    <location>
        <begin position="439"/>
        <end position="455"/>
    </location>
</feature>
<feature type="transmembrane region" description="Helical" evidence="6">
    <location>
        <begin position="324"/>
        <end position="349"/>
    </location>
</feature>
<dbReference type="EMBL" id="MDEO01000027">
    <property type="protein sequence ID" value="OCX22210.1"/>
    <property type="molecule type" value="Genomic_DNA"/>
</dbReference>
<keyword evidence="2" id="KW-0813">Transport</keyword>
<name>A0A1C2E5B8_9HYPH</name>
<evidence type="ECO:0000313" key="8">
    <source>
        <dbReference type="Proteomes" id="UP000094412"/>
    </source>
</evidence>
<proteinExistence type="predicted"/>
<organism evidence="7 8">
    <name type="scientific">Mesorhizobium hungaricum</name>
    <dbReference type="NCBI Taxonomy" id="1566387"/>
    <lineage>
        <taxon>Bacteria</taxon>
        <taxon>Pseudomonadati</taxon>
        <taxon>Pseudomonadota</taxon>
        <taxon>Alphaproteobacteria</taxon>
        <taxon>Hyphomicrobiales</taxon>
        <taxon>Phyllobacteriaceae</taxon>
        <taxon>Mesorhizobium</taxon>
    </lineage>
</organism>
<dbReference type="Pfam" id="PF13520">
    <property type="entry name" value="AA_permease_2"/>
    <property type="match status" value="1"/>
</dbReference>
<dbReference type="InterPro" id="IPR002293">
    <property type="entry name" value="AA/rel_permease1"/>
</dbReference>
<evidence type="ECO:0000256" key="5">
    <source>
        <dbReference type="ARBA" id="ARBA00023136"/>
    </source>
</evidence>
<evidence type="ECO:0000256" key="4">
    <source>
        <dbReference type="ARBA" id="ARBA00022989"/>
    </source>
</evidence>
<accession>A0A1C2E5B8</accession>
<feature type="transmembrane region" description="Helical" evidence="6">
    <location>
        <begin position="233"/>
        <end position="251"/>
    </location>
</feature>
<keyword evidence="5 6" id="KW-0472">Membrane</keyword>
<evidence type="ECO:0000256" key="6">
    <source>
        <dbReference type="SAM" id="Phobius"/>
    </source>
</evidence>
<dbReference type="OrthoDB" id="8274074at2"/>
<dbReference type="Gene3D" id="1.20.1740.10">
    <property type="entry name" value="Amino acid/polyamine transporter I"/>
    <property type="match status" value="1"/>
</dbReference>
<evidence type="ECO:0000256" key="1">
    <source>
        <dbReference type="ARBA" id="ARBA00004141"/>
    </source>
</evidence>
<reference evidence="7 8" key="1">
    <citation type="submission" date="2016-08" db="EMBL/GenBank/DDBJ databases">
        <title>Whole genome sequence of Mesorhizobium sp. strain UASWS1009 isolated from industrial sewage.</title>
        <authorList>
            <person name="Crovadore J."/>
            <person name="Calmin G."/>
            <person name="Chablais R."/>
            <person name="Cochard B."/>
            <person name="Lefort F."/>
        </authorList>
    </citation>
    <scope>NUCLEOTIDE SEQUENCE [LARGE SCALE GENOMIC DNA]</scope>
    <source>
        <strain evidence="7 8">UASWS1009</strain>
    </source>
</reference>
<keyword evidence="8" id="KW-1185">Reference proteome</keyword>
<dbReference type="PANTHER" id="PTHR45649:SF26">
    <property type="entry name" value="OS04G0435100 PROTEIN"/>
    <property type="match status" value="1"/>
</dbReference>
<keyword evidence="4 6" id="KW-1133">Transmembrane helix</keyword>
<feature type="transmembrane region" description="Helical" evidence="6">
    <location>
        <begin position="272"/>
        <end position="293"/>
    </location>
</feature>
<dbReference type="PANTHER" id="PTHR45649">
    <property type="entry name" value="AMINO-ACID PERMEASE BAT1"/>
    <property type="match status" value="1"/>
</dbReference>
<feature type="transmembrane region" description="Helical" evidence="6">
    <location>
        <begin position="187"/>
        <end position="205"/>
    </location>
</feature>
<feature type="transmembrane region" description="Helical" evidence="6">
    <location>
        <begin position="67"/>
        <end position="90"/>
    </location>
</feature>